<feature type="region of interest" description="Disordered" evidence="2">
    <location>
        <begin position="74"/>
        <end position="171"/>
    </location>
</feature>
<evidence type="ECO:0000313" key="5">
    <source>
        <dbReference type="Proteomes" id="UP001281614"/>
    </source>
</evidence>
<gene>
    <name evidence="4" type="ORF">CKAH01_12887</name>
</gene>
<dbReference type="InterPro" id="IPR050496">
    <property type="entry name" value="SNF2_RAD54_helicase_repair"/>
</dbReference>
<proteinExistence type="predicted"/>
<evidence type="ECO:0000256" key="2">
    <source>
        <dbReference type="SAM" id="MobiDB-lite"/>
    </source>
</evidence>
<dbReference type="CDD" id="cd18793">
    <property type="entry name" value="SF2_C_SNF"/>
    <property type="match status" value="1"/>
</dbReference>
<feature type="compositionally biased region" description="Basic and acidic residues" evidence="2">
    <location>
        <begin position="105"/>
        <end position="116"/>
    </location>
</feature>
<feature type="compositionally biased region" description="Polar residues" evidence="2">
    <location>
        <begin position="117"/>
        <end position="141"/>
    </location>
</feature>
<keyword evidence="5" id="KW-1185">Reference proteome</keyword>
<name>A0AAE0DAI3_COLKA</name>
<organism evidence="4 5">
    <name type="scientific">Colletotrichum kahawae</name>
    <name type="common">Coffee berry disease fungus</name>
    <dbReference type="NCBI Taxonomy" id="34407"/>
    <lineage>
        <taxon>Eukaryota</taxon>
        <taxon>Fungi</taxon>
        <taxon>Dikarya</taxon>
        <taxon>Ascomycota</taxon>
        <taxon>Pezizomycotina</taxon>
        <taxon>Sordariomycetes</taxon>
        <taxon>Hypocreomycetidae</taxon>
        <taxon>Glomerellales</taxon>
        <taxon>Glomerellaceae</taxon>
        <taxon>Colletotrichum</taxon>
        <taxon>Colletotrichum gloeosporioides species complex</taxon>
    </lineage>
</organism>
<dbReference type="InterPro" id="IPR049730">
    <property type="entry name" value="SNF2/RAD54-like_C"/>
</dbReference>
<reference evidence="4" key="1">
    <citation type="submission" date="2023-02" db="EMBL/GenBank/DDBJ databases">
        <title>Colletotrichum kahawae CIFC_Que2 genome sequencing and assembly.</title>
        <authorList>
            <person name="Baroncelli R."/>
        </authorList>
    </citation>
    <scope>NUCLEOTIDE SEQUENCE</scope>
    <source>
        <strain evidence="4">CIFC_Que2</strain>
    </source>
</reference>
<dbReference type="PANTHER" id="PTHR45629:SF7">
    <property type="entry name" value="DNA EXCISION REPAIR PROTEIN ERCC-6-RELATED"/>
    <property type="match status" value="1"/>
</dbReference>
<feature type="compositionally biased region" description="Polar residues" evidence="2">
    <location>
        <begin position="74"/>
        <end position="104"/>
    </location>
</feature>
<accession>A0AAE0DAI3</accession>
<feature type="compositionally biased region" description="Basic and acidic residues" evidence="2">
    <location>
        <begin position="159"/>
        <end position="171"/>
    </location>
</feature>
<dbReference type="GO" id="GO:0016787">
    <property type="term" value="F:hydrolase activity"/>
    <property type="evidence" value="ECO:0007669"/>
    <property type="project" value="UniProtKB-KW"/>
</dbReference>
<protein>
    <recommendedName>
        <fullName evidence="3">Helicase C-terminal domain-containing protein</fullName>
    </recommendedName>
</protein>
<dbReference type="SUPFAM" id="SSF52540">
    <property type="entry name" value="P-loop containing nucleoside triphosphate hydrolases"/>
    <property type="match status" value="1"/>
</dbReference>
<dbReference type="Proteomes" id="UP001281614">
    <property type="component" value="Unassembled WGS sequence"/>
</dbReference>
<feature type="domain" description="Helicase C-terminal" evidence="3">
    <location>
        <begin position="277"/>
        <end position="359"/>
    </location>
</feature>
<sequence>MGYGKTPTTIMTATRAKGMPYQGPVWIVVPKTLVPHWEEQFSCIEERDRPSVLVLTDKNMSARDLAEAKADSLSSLHSTSAPGMWNSKTPLNRPESVSISSADQQPRDRCRPDSGRRTVSSTSNVGNPLALTSHSRSSTRYTEPKSRSDPQQGNCGARRQGEDSGQRDPNENRVFDAFGILKILPGCPFATETAFLRVLEIGDVDEEDEVIGPDAANLNDNPRRAKNRHLWLKHLDTEWEKEVDRFVNNKSPRLHAIKTIVEQIEAMESDESSDDVHPDIKIVMFSECVHELDLVERFLDWVFEWVFKVLRFDGTRSPEEQEDVRRRFQHKKERCILLATVGAGGQGISFTAGHHVHTYADYMERTIVAKWSEELNAQSNIPKHISGGVRYACVYELIRVFSHQSFNRIAWADSVFGSSDLDMYHDPTTIQRANFYTFVAVWAQRLSEEDYATTIKPWENYLVDMAEILATKFTAELADTRTWEEMLSEETILAVAKDVSDDIETEVAEGSEARKRILERNAINATAAADSPSQSMTSTGPVEDEVDEQYDHETMLEVRTLDRDLEIIRKELARGEDFEVEEVDEEETVVSGIEPTIEEAGEVLMEDTGLSAVAKHGRDESSDDDHPPKKQKLDR</sequence>
<comment type="caution">
    <text evidence="4">The sequence shown here is derived from an EMBL/GenBank/DDBJ whole genome shotgun (WGS) entry which is preliminary data.</text>
</comment>
<feature type="compositionally biased region" description="Basic and acidic residues" evidence="2">
    <location>
        <begin position="616"/>
        <end position="635"/>
    </location>
</feature>
<evidence type="ECO:0000313" key="4">
    <source>
        <dbReference type="EMBL" id="KAK2775130.1"/>
    </source>
</evidence>
<dbReference type="InterPro" id="IPR001650">
    <property type="entry name" value="Helicase_C-like"/>
</dbReference>
<evidence type="ECO:0000256" key="1">
    <source>
        <dbReference type="ARBA" id="ARBA00022801"/>
    </source>
</evidence>
<keyword evidence="1" id="KW-0378">Hydrolase</keyword>
<dbReference type="PANTHER" id="PTHR45629">
    <property type="entry name" value="SNF2/RAD54 FAMILY MEMBER"/>
    <property type="match status" value="1"/>
</dbReference>
<dbReference type="EMBL" id="VYYT01000039">
    <property type="protein sequence ID" value="KAK2775130.1"/>
    <property type="molecule type" value="Genomic_DNA"/>
</dbReference>
<dbReference type="InterPro" id="IPR027417">
    <property type="entry name" value="P-loop_NTPase"/>
</dbReference>
<dbReference type="Pfam" id="PF00271">
    <property type="entry name" value="Helicase_C"/>
    <property type="match status" value="1"/>
</dbReference>
<dbReference type="Gene3D" id="3.40.50.300">
    <property type="entry name" value="P-loop containing nucleotide triphosphate hydrolases"/>
    <property type="match status" value="1"/>
</dbReference>
<dbReference type="AlphaFoldDB" id="A0AAE0DAI3"/>
<feature type="region of interest" description="Disordered" evidence="2">
    <location>
        <begin position="606"/>
        <end position="635"/>
    </location>
</feature>
<evidence type="ECO:0000259" key="3">
    <source>
        <dbReference type="Pfam" id="PF00271"/>
    </source>
</evidence>